<feature type="chain" id="PRO_5030744729" description="Alpha/beta hydrolase" evidence="2">
    <location>
        <begin position="22"/>
        <end position="266"/>
    </location>
</feature>
<proteinExistence type="predicted"/>
<accession>A0A7X4YD47</accession>
<evidence type="ECO:0000313" key="4">
    <source>
        <dbReference type="Proteomes" id="UP000537825"/>
    </source>
</evidence>
<reference evidence="3 4" key="1">
    <citation type="submission" date="2020-01" db="EMBL/GenBank/DDBJ databases">
        <title>The draft genome sequence of Corallococcus exiguus DSM 14696.</title>
        <authorList>
            <person name="Zhang X."/>
            <person name="Zhu H."/>
        </authorList>
    </citation>
    <scope>NUCLEOTIDE SEQUENCE [LARGE SCALE GENOMIC DNA]</scope>
    <source>
        <strain evidence="3 4">DSM 14696</strain>
    </source>
</reference>
<feature type="signal peptide" evidence="2">
    <location>
        <begin position="1"/>
        <end position="21"/>
    </location>
</feature>
<evidence type="ECO:0000256" key="1">
    <source>
        <dbReference type="ARBA" id="ARBA00022729"/>
    </source>
</evidence>
<protein>
    <recommendedName>
        <fullName evidence="5">Alpha/beta hydrolase</fullName>
    </recommendedName>
</protein>
<evidence type="ECO:0000256" key="2">
    <source>
        <dbReference type="SAM" id="SignalP"/>
    </source>
</evidence>
<dbReference type="InterPro" id="IPR050955">
    <property type="entry name" value="Plant_Biomass_Hydrol_Est"/>
</dbReference>
<gene>
    <name evidence="3" type="ORF">GTZ93_25935</name>
</gene>
<dbReference type="PROSITE" id="PS51257">
    <property type="entry name" value="PROKAR_LIPOPROTEIN"/>
    <property type="match status" value="1"/>
</dbReference>
<dbReference type="Proteomes" id="UP000537825">
    <property type="component" value="Unassembled WGS sequence"/>
</dbReference>
<dbReference type="Gene3D" id="3.40.50.1820">
    <property type="entry name" value="alpha/beta hydrolase"/>
    <property type="match status" value="1"/>
</dbReference>
<dbReference type="EMBL" id="JAAAPK010000007">
    <property type="protein sequence ID" value="NBC43248.1"/>
    <property type="molecule type" value="Genomic_DNA"/>
</dbReference>
<evidence type="ECO:0008006" key="5">
    <source>
        <dbReference type="Google" id="ProtNLM"/>
    </source>
</evidence>
<organism evidence="3 4">
    <name type="scientific">Corallococcus exiguus</name>
    <dbReference type="NCBI Taxonomy" id="83462"/>
    <lineage>
        <taxon>Bacteria</taxon>
        <taxon>Pseudomonadati</taxon>
        <taxon>Myxococcota</taxon>
        <taxon>Myxococcia</taxon>
        <taxon>Myxococcales</taxon>
        <taxon>Cystobacterineae</taxon>
        <taxon>Myxococcaceae</taxon>
        <taxon>Corallococcus</taxon>
    </lineage>
</organism>
<sequence>MGSRARLSALTMALATACASAPPLPRGPEAGVTPMRTSAPANGLPYRLFVSEKATPEHPHRLVVWLHPTGTDGLALVEPLANAFATQGYALLTFPREHVQGWSGADANRVMLGTLPEVARVPGVDAERPVLLGFSAGAQMALELWAARPDAFRALVLIAGAPRLSRGDEYNPPRSSAHARVPLLSFIGERDGSAPLWRTALESWRAAGLRLDSREVPGQGHTWLLVRPHEQMELFQFLAELSRGPRPFAVSHARNVNHPWNTWISC</sequence>
<dbReference type="RefSeq" id="WP_139921233.1">
    <property type="nucleotide sequence ID" value="NZ_CBCSLE010000034.1"/>
</dbReference>
<keyword evidence="1 2" id="KW-0732">Signal</keyword>
<dbReference type="PANTHER" id="PTHR43037">
    <property type="entry name" value="UNNAMED PRODUCT-RELATED"/>
    <property type="match status" value="1"/>
</dbReference>
<evidence type="ECO:0000313" key="3">
    <source>
        <dbReference type="EMBL" id="NBC43248.1"/>
    </source>
</evidence>
<name>A0A7X4YD47_9BACT</name>
<dbReference type="PANTHER" id="PTHR43037:SF1">
    <property type="entry name" value="BLL1128 PROTEIN"/>
    <property type="match status" value="1"/>
</dbReference>
<dbReference type="SUPFAM" id="SSF53474">
    <property type="entry name" value="alpha/beta-Hydrolases"/>
    <property type="match status" value="1"/>
</dbReference>
<dbReference type="AlphaFoldDB" id="A0A7X4YD47"/>
<dbReference type="InterPro" id="IPR029058">
    <property type="entry name" value="AB_hydrolase_fold"/>
</dbReference>
<comment type="caution">
    <text evidence="3">The sequence shown here is derived from an EMBL/GenBank/DDBJ whole genome shotgun (WGS) entry which is preliminary data.</text>
</comment>
<keyword evidence="4" id="KW-1185">Reference proteome</keyword>